<dbReference type="EMBL" id="SCEB01006212">
    <property type="protein sequence ID" value="RXM92472.1"/>
    <property type="molecule type" value="Genomic_DNA"/>
</dbReference>
<dbReference type="Gene3D" id="1.20.140.10">
    <property type="entry name" value="Butyryl-CoA Dehydrogenase, subunit A, domain 3"/>
    <property type="match status" value="1"/>
</dbReference>
<dbReference type="GO" id="GO:0003995">
    <property type="term" value="F:acyl-CoA dehydrogenase activity"/>
    <property type="evidence" value="ECO:0007669"/>
    <property type="project" value="TreeGrafter"/>
</dbReference>
<sequence>MELSRLLGREETGCASELELDMLRLLTPVAKLYTGKQGDVSPQAVAVISEGLECFGGQGYMEDTGLPVLLRDAQVLSIWEGTTNILSLDVLRSLAKSRGRVLEAFFTDIKRKLEAASVRPALTPAMKAVESSLHRLGQFAQVSSERGPDFMQLSARDFAYSLARIYMGTLLVDHAAWEGASQSDLCAALRWCEQDLCPVVTKEKTGCYSRTLLVDHAAWEGASQSDLCAALRWCEQDLCPVVTKEKTGCYSRDSSAMDTALVYEGSPVVKGRL</sequence>
<evidence type="ECO:0000256" key="1">
    <source>
        <dbReference type="ARBA" id="ARBA00022630"/>
    </source>
</evidence>
<dbReference type="InterPro" id="IPR053998">
    <property type="entry name" value="ACDH-11_C"/>
</dbReference>
<dbReference type="InterPro" id="IPR009075">
    <property type="entry name" value="AcylCo_DH/oxidase_C"/>
</dbReference>
<protein>
    <submittedName>
        <fullName evidence="4">Acyl-CoA dehydrogenase family member 11</fullName>
    </submittedName>
</protein>
<feature type="domain" description="Acyl-CoA dehydrogenase/oxidase C-terminal" evidence="2">
    <location>
        <begin position="41"/>
        <end position="94"/>
    </location>
</feature>
<name>A0A444UWE7_ACIRT</name>
<dbReference type="Proteomes" id="UP000289886">
    <property type="component" value="Unassembled WGS sequence"/>
</dbReference>
<organism evidence="4 5">
    <name type="scientific">Acipenser ruthenus</name>
    <name type="common">Sterlet sturgeon</name>
    <dbReference type="NCBI Taxonomy" id="7906"/>
    <lineage>
        <taxon>Eukaryota</taxon>
        <taxon>Metazoa</taxon>
        <taxon>Chordata</taxon>
        <taxon>Craniata</taxon>
        <taxon>Vertebrata</taxon>
        <taxon>Euteleostomi</taxon>
        <taxon>Actinopterygii</taxon>
        <taxon>Chondrostei</taxon>
        <taxon>Acipenseriformes</taxon>
        <taxon>Acipenseridae</taxon>
        <taxon>Acipenser</taxon>
    </lineage>
</organism>
<dbReference type="SUPFAM" id="SSF47203">
    <property type="entry name" value="Acyl-CoA dehydrogenase C-terminal domain-like"/>
    <property type="match status" value="1"/>
</dbReference>
<accession>A0A444UWE7</accession>
<dbReference type="InterPro" id="IPR036250">
    <property type="entry name" value="AcylCo_DH-like_C"/>
</dbReference>
<evidence type="ECO:0000259" key="3">
    <source>
        <dbReference type="Pfam" id="PF22217"/>
    </source>
</evidence>
<evidence type="ECO:0000259" key="2">
    <source>
        <dbReference type="Pfam" id="PF00441"/>
    </source>
</evidence>
<keyword evidence="1" id="KW-0285">Flavoprotein</keyword>
<proteinExistence type="predicted"/>
<evidence type="ECO:0000313" key="5">
    <source>
        <dbReference type="Proteomes" id="UP000289886"/>
    </source>
</evidence>
<dbReference type="AlphaFoldDB" id="A0A444UWE7"/>
<dbReference type="Pfam" id="PF00441">
    <property type="entry name" value="Acyl-CoA_dh_1"/>
    <property type="match status" value="1"/>
</dbReference>
<dbReference type="PANTHER" id="PTHR42707:SF2">
    <property type="entry name" value="ACD11 DEHYDROGENASE"/>
    <property type="match status" value="1"/>
</dbReference>
<reference evidence="4 5" key="1">
    <citation type="submission" date="2019-01" db="EMBL/GenBank/DDBJ databases">
        <title>Draft Genome and Complete Hox-Cluster Characterization of the Sterlet Sturgeon (Acipenser ruthenus).</title>
        <authorList>
            <person name="Wei Q."/>
        </authorList>
    </citation>
    <scope>NUCLEOTIDE SEQUENCE [LARGE SCALE GENOMIC DNA]</scope>
    <source>
        <strain evidence="4">WHYD16114868_AA</strain>
        <tissue evidence="4">Blood</tissue>
    </source>
</reference>
<feature type="domain" description="Acyl-CoA dehydrogenase 11-like C-terminal" evidence="3">
    <location>
        <begin position="101"/>
        <end position="210"/>
    </location>
</feature>
<dbReference type="Pfam" id="PF22217">
    <property type="entry name" value="ACDH-11_C"/>
    <property type="match status" value="1"/>
</dbReference>
<dbReference type="InterPro" id="IPR052904">
    <property type="entry name" value="Acyl-CoA_dehydrogenase-like"/>
</dbReference>
<dbReference type="PANTHER" id="PTHR42707">
    <property type="entry name" value="ACYL-COA DEHYDROGENASE"/>
    <property type="match status" value="1"/>
</dbReference>
<keyword evidence="5" id="KW-1185">Reference proteome</keyword>
<evidence type="ECO:0000313" key="4">
    <source>
        <dbReference type="EMBL" id="RXM92472.1"/>
    </source>
</evidence>
<gene>
    <name evidence="4" type="ORF">EOD39_20097</name>
</gene>
<comment type="caution">
    <text evidence="4">The sequence shown here is derived from an EMBL/GenBank/DDBJ whole genome shotgun (WGS) entry which is preliminary data.</text>
</comment>